<name>A0A1B6C159_9HEMI</name>
<accession>A0A1B6C159</accession>
<dbReference type="InterPro" id="IPR001753">
    <property type="entry name" value="Enoyl-CoA_hydra/iso"/>
</dbReference>
<dbReference type="EMBL" id="GEDC01030045">
    <property type="protein sequence ID" value="JAS07253.1"/>
    <property type="molecule type" value="Transcribed_RNA"/>
</dbReference>
<evidence type="ECO:0000313" key="2">
    <source>
        <dbReference type="EMBL" id="JAS07253.1"/>
    </source>
</evidence>
<dbReference type="Pfam" id="PF00378">
    <property type="entry name" value="ECH_1"/>
    <property type="match status" value="1"/>
</dbReference>
<gene>
    <name evidence="2" type="ORF">g.9717</name>
</gene>
<dbReference type="AlphaFoldDB" id="A0A1B6C159"/>
<dbReference type="InterPro" id="IPR029045">
    <property type="entry name" value="ClpP/crotonase-like_dom_sf"/>
</dbReference>
<protein>
    <recommendedName>
        <fullName evidence="3">Enoyl-CoA hydratase</fullName>
    </recommendedName>
</protein>
<dbReference type="GO" id="GO:0006635">
    <property type="term" value="P:fatty acid beta-oxidation"/>
    <property type="evidence" value="ECO:0007669"/>
    <property type="project" value="TreeGrafter"/>
</dbReference>
<reference evidence="2" key="1">
    <citation type="submission" date="2015-12" db="EMBL/GenBank/DDBJ databases">
        <title>De novo transcriptome assembly of four potential Pierce s Disease insect vectors from Arizona vineyards.</title>
        <authorList>
            <person name="Tassone E.E."/>
        </authorList>
    </citation>
    <scope>NUCLEOTIDE SEQUENCE</scope>
</reference>
<dbReference type="GO" id="GO:0005829">
    <property type="term" value="C:cytosol"/>
    <property type="evidence" value="ECO:0007669"/>
    <property type="project" value="TreeGrafter"/>
</dbReference>
<proteinExistence type="predicted"/>
<dbReference type="PANTHER" id="PTHR11941">
    <property type="entry name" value="ENOYL-COA HYDRATASE-RELATED"/>
    <property type="match status" value="1"/>
</dbReference>
<dbReference type="SUPFAM" id="SSF52096">
    <property type="entry name" value="ClpP/crotonase"/>
    <property type="match status" value="1"/>
</dbReference>
<dbReference type="GO" id="GO:0016829">
    <property type="term" value="F:lyase activity"/>
    <property type="evidence" value="ECO:0007669"/>
    <property type="project" value="UniProtKB-KW"/>
</dbReference>
<evidence type="ECO:0000256" key="1">
    <source>
        <dbReference type="ARBA" id="ARBA00023239"/>
    </source>
</evidence>
<dbReference type="PANTHER" id="PTHR11941:SF27">
    <property type="entry name" value="ETHYLMALONYL-COA DECARBOXYLASE"/>
    <property type="match status" value="1"/>
</dbReference>
<keyword evidence="1" id="KW-0456">Lyase</keyword>
<dbReference type="CDD" id="cd06558">
    <property type="entry name" value="crotonase-like"/>
    <property type="match status" value="1"/>
</dbReference>
<dbReference type="Gene3D" id="3.90.226.10">
    <property type="entry name" value="2-enoyl-CoA Hydratase, Chain A, domain 1"/>
    <property type="match status" value="1"/>
</dbReference>
<organism evidence="2">
    <name type="scientific">Clastoptera arizonana</name>
    <name type="common">Arizona spittle bug</name>
    <dbReference type="NCBI Taxonomy" id="38151"/>
    <lineage>
        <taxon>Eukaryota</taxon>
        <taxon>Metazoa</taxon>
        <taxon>Ecdysozoa</taxon>
        <taxon>Arthropoda</taxon>
        <taxon>Hexapoda</taxon>
        <taxon>Insecta</taxon>
        <taxon>Pterygota</taxon>
        <taxon>Neoptera</taxon>
        <taxon>Paraneoptera</taxon>
        <taxon>Hemiptera</taxon>
        <taxon>Auchenorrhyncha</taxon>
        <taxon>Cercopoidea</taxon>
        <taxon>Clastopteridae</taxon>
        <taxon>Clastoptera</taxon>
    </lineage>
</organism>
<sequence>MTNETKPRSHFFKSLFYIRREFSQYAGGSVDLLLNDETGIAQLCFNHPEKKNAISGKMMVELESVIEKLEKWKKGKGVLIYGADNNFCSGGDLDFARKTSSSEGGFKMATFMQHVLGKLQDLPVITVAFIEGSGALGGGAEIAMACDFRLMSNNPLTGIGFVHLKMGIIPAWGGNYMLQTIIGYQAALDLITTAKILRAEEAKKIGLINDSIDSFNQAVDWLKERIKYDISALRAAKLVANKIRKRDMDILDEEKNIFAPLWGGVANKTALSTKIKHRL</sequence>
<evidence type="ECO:0008006" key="3">
    <source>
        <dbReference type="Google" id="ProtNLM"/>
    </source>
</evidence>